<proteinExistence type="predicted"/>
<dbReference type="EMBL" id="CASHSV030000409">
    <property type="protein sequence ID" value="CAJ2662006.1"/>
    <property type="molecule type" value="Genomic_DNA"/>
</dbReference>
<keyword evidence="2" id="KW-1185">Reference proteome</keyword>
<gene>
    <name evidence="1" type="ORF">MILVUS5_LOCUS27630</name>
</gene>
<evidence type="ECO:0000313" key="2">
    <source>
        <dbReference type="Proteomes" id="UP001177021"/>
    </source>
</evidence>
<sequence>MSKFRVPFNAMQILVVIGGRGLGAEFVVRSAPSKTLHGTQMNPDEDNFDDDNVDDDIDDIPPPPGVGRGGRGRGGRRRALPRRVVRNRYLEGMPKSRTVDGVEEEYDSYDDDDDHEDEEIAEVALLAPQHELLVDRYNRPIIMPYTATDLQPQNAATKAINNALKSKFQAPYLNWTEVRADERGYQQFWNGFRASSPGMNTVIPEVKNSRSWSRLVKVRRLAKMVKFLFDFSNGTVRFRESDGVGK</sequence>
<accession>A0ACB0KY54</accession>
<dbReference type="Proteomes" id="UP001177021">
    <property type="component" value="Unassembled WGS sequence"/>
</dbReference>
<reference evidence="1" key="1">
    <citation type="submission" date="2023-10" db="EMBL/GenBank/DDBJ databases">
        <authorList>
            <person name="Rodriguez Cubillos JULIANA M."/>
            <person name="De Vega J."/>
        </authorList>
    </citation>
    <scope>NUCLEOTIDE SEQUENCE</scope>
</reference>
<evidence type="ECO:0000313" key="1">
    <source>
        <dbReference type="EMBL" id="CAJ2662006.1"/>
    </source>
</evidence>
<name>A0ACB0KY54_TRIPR</name>
<protein>
    <submittedName>
        <fullName evidence="1">Uncharacterized protein</fullName>
    </submittedName>
</protein>
<organism evidence="1 2">
    <name type="scientific">Trifolium pratense</name>
    <name type="common">Red clover</name>
    <dbReference type="NCBI Taxonomy" id="57577"/>
    <lineage>
        <taxon>Eukaryota</taxon>
        <taxon>Viridiplantae</taxon>
        <taxon>Streptophyta</taxon>
        <taxon>Embryophyta</taxon>
        <taxon>Tracheophyta</taxon>
        <taxon>Spermatophyta</taxon>
        <taxon>Magnoliopsida</taxon>
        <taxon>eudicotyledons</taxon>
        <taxon>Gunneridae</taxon>
        <taxon>Pentapetalae</taxon>
        <taxon>rosids</taxon>
        <taxon>fabids</taxon>
        <taxon>Fabales</taxon>
        <taxon>Fabaceae</taxon>
        <taxon>Papilionoideae</taxon>
        <taxon>50 kb inversion clade</taxon>
        <taxon>NPAAA clade</taxon>
        <taxon>Hologalegina</taxon>
        <taxon>IRL clade</taxon>
        <taxon>Trifolieae</taxon>
        <taxon>Trifolium</taxon>
    </lineage>
</organism>
<comment type="caution">
    <text evidence="1">The sequence shown here is derived from an EMBL/GenBank/DDBJ whole genome shotgun (WGS) entry which is preliminary data.</text>
</comment>